<evidence type="ECO:0000259" key="1">
    <source>
        <dbReference type="Pfam" id="PF00857"/>
    </source>
</evidence>
<dbReference type="EMBL" id="CP038437">
    <property type="protein sequence ID" value="QEM80990.1"/>
    <property type="molecule type" value="Genomic_DNA"/>
</dbReference>
<dbReference type="Pfam" id="PF00857">
    <property type="entry name" value="Isochorismatase"/>
    <property type="match status" value="1"/>
</dbReference>
<sequence length="183" mass="19880">MQAINARASALVLVDYQARLMPAIHDAEKVSSNARILARTAQILGIPVLGTEQNPSRLGPNIAPVKSECTHTLAKTHFDACADGLVEELAGATKKCDQVIIAGCEAHVCMLQTALGLLRARKRVWVVANASGSRHPEDHAAAMNRLEQAGATIVTHEMVLFEWLHDCKHPHFREVLELIKAAD</sequence>
<dbReference type="PANTHER" id="PTHR14119">
    <property type="entry name" value="HYDROLASE"/>
    <property type="match status" value="1"/>
</dbReference>
<dbReference type="OrthoDB" id="9796958at2"/>
<dbReference type="RefSeq" id="WP_149284005.1">
    <property type="nucleotide sequence ID" value="NZ_CP038437.2"/>
</dbReference>
<feature type="domain" description="Isochorismatase-like" evidence="1">
    <location>
        <begin position="9"/>
        <end position="157"/>
    </location>
</feature>
<dbReference type="GO" id="GO:0016787">
    <property type="term" value="F:hydrolase activity"/>
    <property type="evidence" value="ECO:0007669"/>
    <property type="project" value="UniProtKB-KW"/>
</dbReference>
<keyword evidence="3" id="KW-1185">Reference proteome</keyword>
<dbReference type="SUPFAM" id="SSF52499">
    <property type="entry name" value="Isochorismatase-like hydrolases"/>
    <property type="match status" value="1"/>
</dbReference>
<dbReference type="InterPro" id="IPR000868">
    <property type="entry name" value="Isochorismatase-like_dom"/>
</dbReference>
<accession>A0A5C1NDN1</accession>
<dbReference type="CDD" id="cd01012">
    <property type="entry name" value="YcaC_related"/>
    <property type="match status" value="1"/>
</dbReference>
<dbReference type="Gene3D" id="3.40.50.850">
    <property type="entry name" value="Isochorismatase-like"/>
    <property type="match status" value="1"/>
</dbReference>
<gene>
    <name evidence="2" type="ORF">E4T21_05065</name>
</gene>
<dbReference type="InterPro" id="IPR036380">
    <property type="entry name" value="Isochorismatase-like_sf"/>
</dbReference>
<dbReference type="Proteomes" id="UP000324285">
    <property type="component" value="Chromosome"/>
</dbReference>
<name>A0A5C1NDN1_9GAMM</name>
<evidence type="ECO:0000313" key="3">
    <source>
        <dbReference type="Proteomes" id="UP000324285"/>
    </source>
</evidence>
<dbReference type="PANTHER" id="PTHR14119:SF3">
    <property type="entry name" value="ISOCHORISMATASE DOMAIN-CONTAINING PROTEIN 2"/>
    <property type="match status" value="1"/>
</dbReference>
<reference evidence="2" key="1">
    <citation type="submission" date="2021-02" db="EMBL/GenBank/DDBJ databases">
        <title>Strain Y2R2, a novel species of the genus Halomonas.</title>
        <authorList>
            <person name="Huang H."/>
        </authorList>
    </citation>
    <scope>NUCLEOTIDE SEQUENCE</scope>
    <source>
        <strain evidence="2">Y2R2</strain>
    </source>
</reference>
<dbReference type="KEGG" id="hbh:E4T21_05065"/>
<evidence type="ECO:0000313" key="2">
    <source>
        <dbReference type="EMBL" id="QEM80990.1"/>
    </source>
</evidence>
<proteinExistence type="predicted"/>
<organism evidence="2 3">
    <name type="scientific">Halomonas binhaiensis</name>
    <dbReference type="NCBI Taxonomy" id="2562282"/>
    <lineage>
        <taxon>Bacteria</taxon>
        <taxon>Pseudomonadati</taxon>
        <taxon>Pseudomonadota</taxon>
        <taxon>Gammaproteobacteria</taxon>
        <taxon>Oceanospirillales</taxon>
        <taxon>Halomonadaceae</taxon>
        <taxon>Halomonas</taxon>
    </lineage>
</organism>
<dbReference type="InterPro" id="IPR050993">
    <property type="entry name" value="Isochorismatase_domain"/>
</dbReference>
<keyword evidence="2" id="KW-0378">Hydrolase</keyword>
<dbReference type="AlphaFoldDB" id="A0A5C1NDN1"/>
<protein>
    <submittedName>
        <fullName evidence="2">Hydrolase</fullName>
    </submittedName>
</protein>